<gene>
    <name evidence="7" type="primary">rapA</name>
    <name evidence="7" type="ORF">NCTC4822_02798</name>
</gene>
<dbReference type="PANTHER" id="PTHR45766">
    <property type="entry name" value="DNA ANNEALING HELICASE AND ENDONUCLEASE ZRANB3 FAMILY MEMBER"/>
    <property type="match status" value="1"/>
</dbReference>
<reference evidence="7 8" key="1">
    <citation type="submission" date="2018-06" db="EMBL/GenBank/DDBJ databases">
        <authorList>
            <consortium name="Pathogen Informatics"/>
            <person name="Doyle S."/>
        </authorList>
    </citation>
    <scope>NUCLEOTIDE SEQUENCE [LARGE SCALE GENOMIC DNA]</scope>
    <source>
        <strain evidence="8">ATCC 11859 / DSM 33 / NCIB 8841 / NCTC 4822</strain>
    </source>
</reference>
<evidence type="ECO:0000256" key="3">
    <source>
        <dbReference type="ARBA" id="ARBA00022806"/>
    </source>
</evidence>
<keyword evidence="2 7" id="KW-0378">Hydrolase</keyword>
<dbReference type="SMART" id="SM00487">
    <property type="entry name" value="DEXDc"/>
    <property type="match status" value="1"/>
</dbReference>
<dbReference type="InterPro" id="IPR038718">
    <property type="entry name" value="SNF2-like_sf"/>
</dbReference>
<dbReference type="Gene3D" id="3.40.50.300">
    <property type="entry name" value="P-loop containing nucleotide triphosphate hydrolases"/>
    <property type="match status" value="1"/>
</dbReference>
<proteinExistence type="predicted"/>
<dbReference type="InterPro" id="IPR049730">
    <property type="entry name" value="SNF2/RAD54-like_C"/>
</dbReference>
<dbReference type="Pfam" id="PF00176">
    <property type="entry name" value="SNF2-rel_dom"/>
    <property type="match status" value="1"/>
</dbReference>
<dbReference type="CDD" id="cd18793">
    <property type="entry name" value="SF2_C_SNF"/>
    <property type="match status" value="1"/>
</dbReference>
<dbReference type="PROSITE" id="PS51194">
    <property type="entry name" value="HELICASE_CTER"/>
    <property type="match status" value="1"/>
</dbReference>
<dbReference type="GO" id="GO:0005524">
    <property type="term" value="F:ATP binding"/>
    <property type="evidence" value="ECO:0007669"/>
    <property type="project" value="UniProtKB-KW"/>
</dbReference>
<evidence type="ECO:0000313" key="7">
    <source>
        <dbReference type="EMBL" id="SUJ17185.1"/>
    </source>
</evidence>
<keyword evidence="3" id="KW-0347">Helicase</keyword>
<name>A0A380CDQ4_SPOPA</name>
<evidence type="ECO:0000256" key="2">
    <source>
        <dbReference type="ARBA" id="ARBA00022801"/>
    </source>
</evidence>
<evidence type="ECO:0000256" key="1">
    <source>
        <dbReference type="ARBA" id="ARBA00022741"/>
    </source>
</evidence>
<keyword evidence="4" id="KW-0067">ATP-binding</keyword>
<dbReference type="Pfam" id="PF00271">
    <property type="entry name" value="Helicase_C"/>
    <property type="match status" value="1"/>
</dbReference>
<dbReference type="InterPro" id="IPR000330">
    <property type="entry name" value="SNF2_N"/>
</dbReference>
<dbReference type="CDD" id="cd18011">
    <property type="entry name" value="DEXDc_RapA"/>
    <property type="match status" value="1"/>
</dbReference>
<dbReference type="InterPro" id="IPR027417">
    <property type="entry name" value="P-loop_NTPase"/>
</dbReference>
<feature type="domain" description="Helicase C-terminal" evidence="6">
    <location>
        <begin position="369"/>
        <end position="514"/>
    </location>
</feature>
<dbReference type="AlphaFoldDB" id="A0A380CDQ4"/>
<keyword evidence="1" id="KW-0547">Nucleotide-binding</keyword>
<accession>A0A380CDQ4</accession>
<dbReference type="InterPro" id="IPR001650">
    <property type="entry name" value="Helicase_C-like"/>
</dbReference>
<dbReference type="InterPro" id="IPR057342">
    <property type="entry name" value="DEXDc_RapA"/>
</dbReference>
<dbReference type="GO" id="GO:0016787">
    <property type="term" value="F:hydrolase activity"/>
    <property type="evidence" value="ECO:0007669"/>
    <property type="project" value="UniProtKB-KW"/>
</dbReference>
<dbReference type="PROSITE" id="PS51192">
    <property type="entry name" value="HELICASE_ATP_BIND_1"/>
    <property type="match status" value="1"/>
</dbReference>
<dbReference type="SMART" id="SM00490">
    <property type="entry name" value="HELICc"/>
    <property type="match status" value="1"/>
</dbReference>
<dbReference type="InterPro" id="IPR014001">
    <property type="entry name" value="Helicase_ATP-bd"/>
</dbReference>
<dbReference type="SUPFAM" id="SSF52540">
    <property type="entry name" value="P-loop containing nucleoside triphosphate hydrolases"/>
    <property type="match status" value="2"/>
</dbReference>
<evidence type="ECO:0000259" key="5">
    <source>
        <dbReference type="PROSITE" id="PS51192"/>
    </source>
</evidence>
<dbReference type="Gene3D" id="3.40.50.10810">
    <property type="entry name" value="Tandem AAA-ATPase domain"/>
    <property type="match status" value="1"/>
</dbReference>
<dbReference type="Proteomes" id="UP000254519">
    <property type="component" value="Unassembled WGS sequence"/>
</dbReference>
<evidence type="ECO:0000256" key="4">
    <source>
        <dbReference type="ARBA" id="ARBA00022840"/>
    </source>
</evidence>
<feature type="domain" description="Helicase ATP-binding" evidence="5">
    <location>
        <begin position="79"/>
        <end position="233"/>
    </location>
</feature>
<dbReference type="EMBL" id="UGYZ01000002">
    <property type="protein sequence ID" value="SUJ17185.1"/>
    <property type="molecule type" value="Genomic_DNA"/>
</dbReference>
<evidence type="ECO:0000259" key="6">
    <source>
        <dbReference type="PROSITE" id="PS51194"/>
    </source>
</evidence>
<evidence type="ECO:0000313" key="8">
    <source>
        <dbReference type="Proteomes" id="UP000254519"/>
    </source>
</evidence>
<organism evidence="7 8">
    <name type="scientific">Sporosarcina pasteurii</name>
    <name type="common">Bacillus pasteurii</name>
    <dbReference type="NCBI Taxonomy" id="1474"/>
    <lineage>
        <taxon>Bacteria</taxon>
        <taxon>Bacillati</taxon>
        <taxon>Bacillota</taxon>
        <taxon>Bacilli</taxon>
        <taxon>Bacillales</taxon>
        <taxon>Caryophanaceae</taxon>
        <taxon>Sporosarcina</taxon>
    </lineage>
</organism>
<keyword evidence="8" id="KW-1185">Reference proteome</keyword>
<dbReference type="EC" id="3.6.4.-" evidence="7"/>
<sequence>MDNLRLCEVMALKIERSDEWKEGFIERLENRAPWDNWTLYKMSYDIAKANLITDFNGLQSPKYLPNLTPLAHQLKVAETVIERMNGKAILADEVGLGKTIEAGLILKEYLIRGLVKKALILAPASLVNQWIDELSQKFHIPAIQYRKNYDLSQCQIVVMSIDMAKRSPHKENIYAQDYDLIIIDEAHKLKNHKTKNYEFVQNLKKKFCLLLTATPIQNNVFELFHLISLLKPGHLGNYEAFQSAFSASKHDVEHDEFLKELVNQVMVRNRREDTGIEWTNRQVQIIPIQFTNEEKEVYNEIKLLKDLSPVFSAAFSMITLQREMCSSKEALCLTLTKMKQKCTKQEEISHVDALIQKIMQLQINSKAEKVFDIISKVNDKVIIFTEYEASQTYLQHYLYSKGIVSVHFNGRFNKNKRDWAKQLFRDKAQVLIATESGSEGINLQFCSHVINYDLPWNPMKLEQRIGRVHRIGQENDVHIYNLAIQDTIEDHILDLLYKKIGVFEKVVGELDDILSFVNEQQNPKSKTS</sequence>
<dbReference type="GO" id="GO:0004386">
    <property type="term" value="F:helicase activity"/>
    <property type="evidence" value="ECO:0007669"/>
    <property type="project" value="UniProtKB-KW"/>
</dbReference>
<protein>
    <submittedName>
        <fullName evidence="7">RNA polymerase-associated protein rapA</fullName>
        <ecNumber evidence="7">3.6.4.-</ecNumber>
    </submittedName>
</protein>
<dbReference type="PANTHER" id="PTHR45766:SF6">
    <property type="entry name" value="SWI_SNF-RELATED MATRIX-ASSOCIATED ACTIN-DEPENDENT REGULATOR OF CHROMATIN SUBFAMILY A-LIKE PROTEIN 1"/>
    <property type="match status" value="1"/>
</dbReference>